<comment type="caution">
    <text evidence="1">The sequence shown here is derived from an EMBL/GenBank/DDBJ whole genome shotgun (WGS) entry which is preliminary data.</text>
</comment>
<gene>
    <name evidence="2" type="ORF">COF81_07900</name>
    <name evidence="1" type="ORF">FOS08_19575</name>
</gene>
<evidence type="ECO:0000313" key="2">
    <source>
        <dbReference type="EMBL" id="PHF01884.1"/>
    </source>
</evidence>
<dbReference type="RefSeq" id="WP_003195817.1">
    <property type="nucleotide sequence ID" value="NZ_CM000743.1"/>
</dbReference>
<dbReference type="Proteomes" id="UP001248134">
    <property type="component" value="Unassembled WGS sequence"/>
</dbReference>
<dbReference type="AlphaFoldDB" id="A0AAJ3RCP4"/>
<organism evidence="1 4">
    <name type="scientific">Bacillus pseudomycoides</name>
    <dbReference type="NCBI Taxonomy" id="64104"/>
    <lineage>
        <taxon>Bacteria</taxon>
        <taxon>Bacillati</taxon>
        <taxon>Bacillota</taxon>
        <taxon>Bacilli</taxon>
        <taxon>Bacillales</taxon>
        <taxon>Bacillaceae</taxon>
        <taxon>Bacillus</taxon>
        <taxon>Bacillus cereus group</taxon>
    </lineage>
</organism>
<reference evidence="1" key="2">
    <citation type="submission" date="2019-07" db="EMBL/GenBank/DDBJ databases">
        <title>Phylogenomic Reclassification of ATCC Bacillus Strains and Various Taxa within the Genus Bacillus.</title>
        <authorList>
            <person name="Riojas M.A."/>
            <person name="Frank A.M."/>
            <person name="Fenn S.L."/>
            <person name="King S.P."/>
            <person name="Brower S.M."/>
            <person name="Hazbon M.H."/>
        </authorList>
    </citation>
    <scope>NUCLEOTIDE SEQUENCE</scope>
    <source>
        <strain evidence="1">NR-12239</strain>
    </source>
</reference>
<accession>A0AAJ3RCP4</accession>
<reference evidence="2 3" key="1">
    <citation type="submission" date="2017-09" db="EMBL/GenBank/DDBJ databases">
        <title>Large-scale bioinformatics analysis of Bacillus genomes uncovers conserved roles of natural products in bacterial physiology.</title>
        <authorList>
            <consortium name="Agbiome Team Llc"/>
            <person name="Bleich R.M."/>
            <person name="Grubbs K.J."/>
            <person name="Santa Maria K.C."/>
            <person name="Allen S.E."/>
            <person name="Farag S."/>
            <person name="Shank E.A."/>
            <person name="Bowers A."/>
        </authorList>
    </citation>
    <scope>NUCLEOTIDE SEQUENCE [LARGE SCALE GENOMIC DNA]</scope>
    <source>
        <strain evidence="2 3">AFS037265</strain>
    </source>
</reference>
<dbReference type="EMBL" id="VLYX01000025">
    <property type="protein sequence ID" value="MDR4328032.1"/>
    <property type="molecule type" value="Genomic_DNA"/>
</dbReference>
<dbReference type="EMBL" id="NUTL01000030">
    <property type="protein sequence ID" value="PHF01884.1"/>
    <property type="molecule type" value="Genomic_DNA"/>
</dbReference>
<name>A0AAJ3RCP4_9BACI</name>
<evidence type="ECO:0000313" key="1">
    <source>
        <dbReference type="EMBL" id="MDR4328032.1"/>
    </source>
</evidence>
<sequence length="63" mass="7364">MTIVGILGMVHDEEWQKKYKFPLSLVKELILEFKPDVICGEVHPDSWNLYLRDGNPKGIYEET</sequence>
<evidence type="ECO:0000313" key="4">
    <source>
        <dbReference type="Proteomes" id="UP001248134"/>
    </source>
</evidence>
<evidence type="ECO:0000313" key="3">
    <source>
        <dbReference type="Proteomes" id="UP000221918"/>
    </source>
</evidence>
<proteinExistence type="predicted"/>
<protein>
    <submittedName>
        <fullName evidence="1">Uncharacterized protein</fullName>
    </submittedName>
</protein>
<dbReference type="Proteomes" id="UP000221918">
    <property type="component" value="Unassembled WGS sequence"/>
</dbReference>